<dbReference type="InterPro" id="IPR029058">
    <property type="entry name" value="AB_hydrolase_fold"/>
</dbReference>
<dbReference type="OrthoDB" id="416344at2759"/>
<comment type="catalytic activity">
    <reaction evidence="1">
        <text>Cleavage of an N-acetyl or N-formyl amino acid from the N-terminus of a polypeptide.</text>
        <dbReference type="EC" id="3.4.19.1"/>
    </reaction>
</comment>
<evidence type="ECO:0000259" key="10">
    <source>
        <dbReference type="Pfam" id="PF19283"/>
    </source>
</evidence>
<dbReference type="PANTHER" id="PTHR42776:SF4">
    <property type="entry name" value="ACYLAMINO-ACID-RELEASING ENZYME"/>
    <property type="match status" value="1"/>
</dbReference>
<comment type="caution">
    <text evidence="11">The sequence shown here is derived from an EMBL/GenBank/DDBJ whole genome shotgun (WGS) entry which is preliminary data.</text>
</comment>
<gene>
    <name evidence="11" type="ORF">CTI12_AA143620</name>
</gene>
<sequence>MFLLRGRGYIIISTHHHPPFINYFNTQLSLPLFKQHFNNKSSSHHLSRRRLQLLHKRHHRVYSSMESIGVRPGKEVAVGVDEEEYVSQSKLYKEFTSIATIDKAWTFNSPNGRGSHTMFTISQPNLLANKKKKHMLSSVISEDSNGGLDVQWSPFPVEVTGASLMVPSPSGSKLLVVRNPENDSPTLFEIWGPSQVEKEIRVPQSVHGSVYADGWFEGISWSSDESLIAYVAEEPAQPKPTFNDTGYKKDASSTDKDCSSWKGQGDWEEDWGEAYVGKRQPALFVININSGDVRAVDGIGRSLSVGQVVWAPAAKGLQQYLIFVGWPSDTRKFGMIYCFNRPCALYAVKAPLFGSDVKDNAINDISMIKLSEATNSAFLPRFTPDGKFLVFLSAKSCVDSGAHSATQSLHKIEWNSEGEPTPAKIIDVVPVVMCSEDGCFPGIYCFNVLSKPWLSDGYTMILSSIWGSSEVIISVNVLSGKVSRVTPGDSNHSWSLLTLNDNNILAVCSSLVDVPQIKYGSVTKEKSQDAIWQWLDVSSPTSESKEKVKSLLSSLQIDILKIPVKNVSENLTKGASKPIEAIFVSSKSKQDACDPMIVILHGGPHGVTLTSFSKTSGFLASIGYSLLIVNYRGSIGFGEEALQSLPGKIGSQDVNDVLTAIDHAIDTGLANPSKISVLGGSHGGFLTTHLIGQAPDRFAAAAARNPVCNLALMVGTSDIPDWCFVETFGTDGISTYTEAPSPQILESFHEKSPISHLPKVKTPTLFLLGAKDLRVPVSNGLQFARALKEKGVPVKVIVFPEDIHPISRPQSDFESFVNIGVWFKKYCK</sequence>
<protein>
    <recommendedName>
        <fullName evidence="5">acylaminoacyl-peptidase</fullName>
        <ecNumber evidence="5">3.4.19.1</ecNumber>
    </recommendedName>
</protein>
<feature type="domain" description="Peptidase S9 prolyl oligopeptidase catalytic" evidence="9">
    <location>
        <begin position="611"/>
        <end position="827"/>
    </location>
</feature>
<comment type="subunit">
    <text evidence="4">Homotetramer.</text>
</comment>
<dbReference type="Pfam" id="PF00326">
    <property type="entry name" value="Peptidase_S9"/>
    <property type="match status" value="1"/>
</dbReference>
<dbReference type="InterPro" id="IPR045550">
    <property type="entry name" value="AARE_N"/>
</dbReference>
<keyword evidence="7" id="KW-0378">Hydrolase</keyword>
<evidence type="ECO:0000256" key="8">
    <source>
        <dbReference type="SAM" id="MobiDB-lite"/>
    </source>
</evidence>
<comment type="similarity">
    <text evidence="3">Belongs to the peptidase S9C family.</text>
</comment>
<dbReference type="SUPFAM" id="SSF53474">
    <property type="entry name" value="alpha/beta-Hydrolases"/>
    <property type="match status" value="1"/>
</dbReference>
<evidence type="ECO:0000313" key="12">
    <source>
        <dbReference type="Proteomes" id="UP000245207"/>
    </source>
</evidence>
<comment type="subcellular location">
    <subcellularLocation>
        <location evidence="2">Cytoplasm</location>
    </subcellularLocation>
</comment>
<dbReference type="Gene3D" id="3.40.50.1820">
    <property type="entry name" value="alpha/beta hydrolase"/>
    <property type="match status" value="1"/>
</dbReference>
<evidence type="ECO:0000256" key="6">
    <source>
        <dbReference type="ARBA" id="ARBA00022490"/>
    </source>
</evidence>
<keyword evidence="12" id="KW-1185">Reference proteome</keyword>
<dbReference type="GO" id="GO:0004252">
    <property type="term" value="F:serine-type endopeptidase activity"/>
    <property type="evidence" value="ECO:0007669"/>
    <property type="project" value="TreeGrafter"/>
</dbReference>
<dbReference type="GO" id="GO:0006508">
    <property type="term" value="P:proteolysis"/>
    <property type="evidence" value="ECO:0007669"/>
    <property type="project" value="InterPro"/>
</dbReference>
<evidence type="ECO:0000256" key="5">
    <source>
        <dbReference type="ARBA" id="ARBA00012917"/>
    </source>
</evidence>
<dbReference type="EMBL" id="PKPP01001049">
    <property type="protein sequence ID" value="PWA86148.1"/>
    <property type="molecule type" value="Genomic_DNA"/>
</dbReference>
<dbReference type="GO" id="GO:0008242">
    <property type="term" value="F:omega peptidase activity"/>
    <property type="evidence" value="ECO:0007669"/>
    <property type="project" value="UniProtKB-EC"/>
</dbReference>
<feature type="compositionally biased region" description="Basic and acidic residues" evidence="8">
    <location>
        <begin position="246"/>
        <end position="259"/>
    </location>
</feature>
<evidence type="ECO:0000256" key="4">
    <source>
        <dbReference type="ARBA" id="ARBA00011881"/>
    </source>
</evidence>
<evidence type="ECO:0000256" key="1">
    <source>
        <dbReference type="ARBA" id="ARBA00000721"/>
    </source>
</evidence>
<dbReference type="Proteomes" id="UP000245207">
    <property type="component" value="Unassembled WGS sequence"/>
</dbReference>
<feature type="region of interest" description="Disordered" evidence="8">
    <location>
        <begin position="241"/>
        <end position="263"/>
    </location>
</feature>
<dbReference type="STRING" id="35608.A0A2U1PK63"/>
<dbReference type="InterPro" id="IPR001375">
    <property type="entry name" value="Peptidase_S9_cat"/>
</dbReference>
<feature type="domain" description="Acylamino-acid-releasing enzyme N-terminal" evidence="10">
    <location>
        <begin position="81"/>
        <end position="549"/>
    </location>
</feature>
<evidence type="ECO:0000256" key="3">
    <source>
        <dbReference type="ARBA" id="ARBA00010040"/>
    </source>
</evidence>
<organism evidence="11 12">
    <name type="scientific">Artemisia annua</name>
    <name type="common">Sweet wormwood</name>
    <dbReference type="NCBI Taxonomy" id="35608"/>
    <lineage>
        <taxon>Eukaryota</taxon>
        <taxon>Viridiplantae</taxon>
        <taxon>Streptophyta</taxon>
        <taxon>Embryophyta</taxon>
        <taxon>Tracheophyta</taxon>
        <taxon>Spermatophyta</taxon>
        <taxon>Magnoliopsida</taxon>
        <taxon>eudicotyledons</taxon>
        <taxon>Gunneridae</taxon>
        <taxon>Pentapetalae</taxon>
        <taxon>asterids</taxon>
        <taxon>campanulids</taxon>
        <taxon>Asterales</taxon>
        <taxon>Asteraceae</taxon>
        <taxon>Asteroideae</taxon>
        <taxon>Anthemideae</taxon>
        <taxon>Artemisiinae</taxon>
        <taxon>Artemisia</taxon>
    </lineage>
</organism>
<dbReference type="GO" id="GO:0005737">
    <property type="term" value="C:cytoplasm"/>
    <property type="evidence" value="ECO:0007669"/>
    <property type="project" value="UniProtKB-SubCell"/>
</dbReference>
<reference evidence="11 12" key="1">
    <citation type="journal article" date="2018" name="Mol. Plant">
        <title>The genome of Artemisia annua provides insight into the evolution of Asteraceae family and artemisinin biosynthesis.</title>
        <authorList>
            <person name="Shen Q."/>
            <person name="Zhang L."/>
            <person name="Liao Z."/>
            <person name="Wang S."/>
            <person name="Yan T."/>
            <person name="Shi P."/>
            <person name="Liu M."/>
            <person name="Fu X."/>
            <person name="Pan Q."/>
            <person name="Wang Y."/>
            <person name="Lv Z."/>
            <person name="Lu X."/>
            <person name="Zhang F."/>
            <person name="Jiang W."/>
            <person name="Ma Y."/>
            <person name="Chen M."/>
            <person name="Hao X."/>
            <person name="Li L."/>
            <person name="Tang Y."/>
            <person name="Lv G."/>
            <person name="Zhou Y."/>
            <person name="Sun X."/>
            <person name="Brodelius P.E."/>
            <person name="Rose J.K.C."/>
            <person name="Tang K."/>
        </authorList>
    </citation>
    <scope>NUCLEOTIDE SEQUENCE [LARGE SCALE GENOMIC DNA]</scope>
    <source>
        <strain evidence="12">cv. Huhao1</strain>
        <tissue evidence="11">Leaf</tissue>
    </source>
</reference>
<dbReference type="EC" id="3.4.19.1" evidence="5"/>
<accession>A0A2U1PK63</accession>
<evidence type="ECO:0000313" key="11">
    <source>
        <dbReference type="EMBL" id="PWA86148.1"/>
    </source>
</evidence>
<name>A0A2U1PK63_ARTAN</name>
<proteinExistence type="inferred from homology"/>
<evidence type="ECO:0000256" key="7">
    <source>
        <dbReference type="ARBA" id="ARBA00022801"/>
    </source>
</evidence>
<keyword evidence="6" id="KW-0963">Cytoplasm</keyword>
<evidence type="ECO:0000259" key="9">
    <source>
        <dbReference type="Pfam" id="PF00326"/>
    </source>
</evidence>
<evidence type="ECO:0000256" key="2">
    <source>
        <dbReference type="ARBA" id="ARBA00004496"/>
    </source>
</evidence>
<dbReference type="FunFam" id="3.40.50.1820:FF:000146">
    <property type="entry name" value="Acylamino-acid-releasing enzyme"/>
    <property type="match status" value="1"/>
</dbReference>
<dbReference type="AlphaFoldDB" id="A0A2U1PK63"/>
<dbReference type="PANTHER" id="PTHR42776">
    <property type="entry name" value="SERINE PEPTIDASE S9 FAMILY MEMBER"/>
    <property type="match status" value="1"/>
</dbReference>
<dbReference type="Pfam" id="PF19283">
    <property type="entry name" value="APEH_N"/>
    <property type="match status" value="1"/>
</dbReference>
<dbReference type="SUPFAM" id="SSF82171">
    <property type="entry name" value="DPP6 N-terminal domain-like"/>
    <property type="match status" value="1"/>
</dbReference>